<keyword evidence="5" id="KW-0808">Transferase</keyword>
<dbReference type="InterPro" id="IPR015424">
    <property type="entry name" value="PyrdxlP-dep_Trfase"/>
</dbReference>
<feature type="domain" description="Aminotransferase class V" evidence="4">
    <location>
        <begin position="93"/>
        <end position="330"/>
    </location>
</feature>
<evidence type="ECO:0000256" key="3">
    <source>
        <dbReference type="ARBA" id="ARBA00022898"/>
    </source>
</evidence>
<dbReference type="InterPro" id="IPR000192">
    <property type="entry name" value="Aminotrans_V_dom"/>
</dbReference>
<keyword evidence="1" id="KW-0662">Pyridine nucleotide biosynthesis</keyword>
<protein>
    <submittedName>
        <fullName evidence="5">Aminotransferase class V-fold PLP-dependent enzyme</fullName>
    </submittedName>
</protein>
<dbReference type="Gene3D" id="3.40.640.10">
    <property type="entry name" value="Type I PLP-dependent aspartate aminotransferase-like (Major domain)"/>
    <property type="match status" value="1"/>
</dbReference>
<name>A0ABV1XGX4_9ACTN</name>
<dbReference type="Proteomes" id="UP001474181">
    <property type="component" value="Unassembled WGS sequence"/>
</dbReference>
<dbReference type="PANTHER" id="PTHR14084">
    <property type="entry name" value="KYNURENINASE"/>
    <property type="match status" value="1"/>
</dbReference>
<reference evidence="5 6" key="1">
    <citation type="submission" date="2024-06" db="EMBL/GenBank/DDBJ databases">
        <title>The Natural Products Discovery Center: Release of the First 8490 Sequenced Strains for Exploring Actinobacteria Biosynthetic Diversity.</title>
        <authorList>
            <person name="Kalkreuter E."/>
            <person name="Kautsar S.A."/>
            <person name="Yang D."/>
            <person name="Bader C.D."/>
            <person name="Teijaro C.N."/>
            <person name="Fluegel L."/>
            <person name="Davis C.M."/>
            <person name="Simpson J.R."/>
            <person name="Lauterbach L."/>
            <person name="Steele A.D."/>
            <person name="Gui C."/>
            <person name="Meng S."/>
            <person name="Li G."/>
            <person name="Viehrig K."/>
            <person name="Ye F."/>
            <person name="Su P."/>
            <person name="Kiefer A.F."/>
            <person name="Nichols A."/>
            <person name="Cepeda A.J."/>
            <person name="Yan W."/>
            <person name="Fan B."/>
            <person name="Jiang Y."/>
            <person name="Adhikari A."/>
            <person name="Zheng C.-J."/>
            <person name="Schuster L."/>
            <person name="Cowan T.M."/>
            <person name="Smanski M.J."/>
            <person name="Chevrette M.G."/>
            <person name="De Carvalho L.P.S."/>
            <person name="Shen B."/>
        </authorList>
    </citation>
    <scope>NUCLEOTIDE SEQUENCE [LARGE SCALE GENOMIC DNA]</scope>
    <source>
        <strain evidence="5 6">NPDC000234</strain>
    </source>
</reference>
<gene>
    <name evidence="5" type="ORF">ABT404_54075</name>
</gene>
<feature type="non-terminal residue" evidence="5">
    <location>
        <position position="334"/>
    </location>
</feature>
<dbReference type="RefSeq" id="WP_350793208.1">
    <property type="nucleotide sequence ID" value="NZ_JBEPEK010001147.1"/>
</dbReference>
<dbReference type="InterPro" id="IPR015421">
    <property type="entry name" value="PyrdxlP-dep_Trfase_major"/>
</dbReference>
<keyword evidence="2" id="KW-0378">Hydrolase</keyword>
<evidence type="ECO:0000313" key="5">
    <source>
        <dbReference type="EMBL" id="MER7188293.1"/>
    </source>
</evidence>
<comment type="caution">
    <text evidence="5">The sequence shown here is derived from an EMBL/GenBank/DDBJ whole genome shotgun (WGS) entry which is preliminary data.</text>
</comment>
<organism evidence="5 6">
    <name type="scientific">Streptomyces hyaluromycini</name>
    <dbReference type="NCBI Taxonomy" id="1377993"/>
    <lineage>
        <taxon>Bacteria</taxon>
        <taxon>Bacillati</taxon>
        <taxon>Actinomycetota</taxon>
        <taxon>Actinomycetes</taxon>
        <taxon>Kitasatosporales</taxon>
        <taxon>Streptomycetaceae</taxon>
        <taxon>Streptomyces</taxon>
    </lineage>
</organism>
<dbReference type="InterPro" id="IPR010111">
    <property type="entry name" value="Kynureninase"/>
</dbReference>
<keyword evidence="5" id="KW-0032">Aminotransferase</keyword>
<keyword evidence="3" id="KW-0663">Pyridoxal phosphate</keyword>
<dbReference type="GO" id="GO:0008483">
    <property type="term" value="F:transaminase activity"/>
    <property type="evidence" value="ECO:0007669"/>
    <property type="project" value="UniProtKB-KW"/>
</dbReference>
<sequence>MIDGLLPATGRFEGTREEAQRLDADDPLAYLRERFVHADPDLLYLDGNSLGRLPAATPDFVADLVREGWGRGLIRSWADWIEWSRRLGDRLAAHVLGARPGEVALSDSTTINLYKLASAALDLKPHRRTLVIDADDFPTDRYVAQGLARQRGLTLRTVASDIDRGLDPDRLRAALDGDTALLVLSHVAYRSGALADMAAVNTMAHEAGALVLWDLSHSAGAVPVRLAEDGADLAVGCTYKYLNGGPGAPAFLYVREALQRRLRQPIQGWFGQRDQFGMGPDFEPVESLDRFLTGTPPMLSTAPLVPALDLVEEAGVDRLRAKGRALGQLAAGLA</sequence>
<dbReference type="Gene3D" id="3.90.1150.10">
    <property type="entry name" value="Aspartate Aminotransferase, domain 1"/>
    <property type="match status" value="1"/>
</dbReference>
<dbReference type="PIRSF" id="PIRSF038800">
    <property type="entry name" value="KYNU"/>
    <property type="match status" value="1"/>
</dbReference>
<dbReference type="EMBL" id="JBEPEK010001147">
    <property type="protein sequence ID" value="MER7188293.1"/>
    <property type="molecule type" value="Genomic_DNA"/>
</dbReference>
<evidence type="ECO:0000256" key="2">
    <source>
        <dbReference type="ARBA" id="ARBA00022801"/>
    </source>
</evidence>
<evidence type="ECO:0000313" key="6">
    <source>
        <dbReference type="Proteomes" id="UP001474181"/>
    </source>
</evidence>
<proteinExistence type="predicted"/>
<keyword evidence="6" id="KW-1185">Reference proteome</keyword>
<dbReference type="PANTHER" id="PTHR14084:SF0">
    <property type="entry name" value="KYNURENINASE"/>
    <property type="match status" value="1"/>
</dbReference>
<dbReference type="Pfam" id="PF00266">
    <property type="entry name" value="Aminotran_5"/>
    <property type="match status" value="1"/>
</dbReference>
<evidence type="ECO:0000256" key="1">
    <source>
        <dbReference type="ARBA" id="ARBA00022642"/>
    </source>
</evidence>
<accession>A0ABV1XGX4</accession>
<evidence type="ECO:0000259" key="4">
    <source>
        <dbReference type="Pfam" id="PF00266"/>
    </source>
</evidence>
<dbReference type="SUPFAM" id="SSF53383">
    <property type="entry name" value="PLP-dependent transferases"/>
    <property type="match status" value="1"/>
</dbReference>
<dbReference type="InterPro" id="IPR015422">
    <property type="entry name" value="PyrdxlP-dep_Trfase_small"/>
</dbReference>